<accession>A0A2W5QBW2</accession>
<dbReference type="InterPro" id="IPR027417">
    <property type="entry name" value="P-loop_NTPase"/>
</dbReference>
<keyword evidence="4" id="KW-0547">Nucleotide-binding</keyword>
<proteinExistence type="inferred from homology"/>
<reference evidence="7 8" key="1">
    <citation type="submission" date="2017-08" db="EMBL/GenBank/DDBJ databases">
        <title>Infants hospitalized years apart are colonized by the same room-sourced microbial strains.</title>
        <authorList>
            <person name="Brooks B."/>
            <person name="Olm M.R."/>
            <person name="Firek B.A."/>
            <person name="Baker R."/>
            <person name="Thomas B.C."/>
            <person name="Morowitz M.J."/>
            <person name="Banfield J.F."/>
        </authorList>
    </citation>
    <scope>NUCLEOTIDE SEQUENCE [LARGE SCALE GENOMIC DNA]</scope>
    <source>
        <strain evidence="7">S2_005_003_R2_41</strain>
    </source>
</reference>
<dbReference type="InterPro" id="IPR050166">
    <property type="entry name" value="ABC_transporter_ATP-bind"/>
</dbReference>
<dbReference type="Proteomes" id="UP000249135">
    <property type="component" value="Unassembled WGS sequence"/>
</dbReference>
<dbReference type="EMBL" id="QFPP01000118">
    <property type="protein sequence ID" value="PZQ74698.1"/>
    <property type="molecule type" value="Genomic_DNA"/>
</dbReference>
<evidence type="ECO:0000256" key="2">
    <source>
        <dbReference type="ARBA" id="ARBA00022448"/>
    </source>
</evidence>
<evidence type="ECO:0000313" key="7">
    <source>
        <dbReference type="EMBL" id="PZQ74698.1"/>
    </source>
</evidence>
<evidence type="ECO:0000259" key="6">
    <source>
        <dbReference type="PROSITE" id="PS50893"/>
    </source>
</evidence>
<dbReference type="InterPro" id="IPR003593">
    <property type="entry name" value="AAA+_ATPase"/>
</dbReference>
<comment type="similarity">
    <text evidence="1">Belongs to the ABC transporter superfamily.</text>
</comment>
<dbReference type="InterPro" id="IPR017871">
    <property type="entry name" value="ABC_transporter-like_CS"/>
</dbReference>
<dbReference type="PANTHER" id="PTHR42788">
    <property type="entry name" value="TAURINE IMPORT ATP-BINDING PROTEIN-RELATED"/>
    <property type="match status" value="1"/>
</dbReference>
<evidence type="ECO:0000256" key="5">
    <source>
        <dbReference type="ARBA" id="ARBA00022840"/>
    </source>
</evidence>
<keyword evidence="3" id="KW-1003">Cell membrane</keyword>
<protein>
    <submittedName>
        <fullName evidence="7">ATP-binding protein</fullName>
    </submittedName>
</protein>
<dbReference type="PROSITE" id="PS50893">
    <property type="entry name" value="ABC_TRANSPORTER_2"/>
    <property type="match status" value="1"/>
</dbReference>
<dbReference type="SUPFAM" id="SSF52540">
    <property type="entry name" value="P-loop containing nucleoside triphosphate hydrolases"/>
    <property type="match status" value="1"/>
</dbReference>
<dbReference type="AlphaFoldDB" id="A0A2W5QBW2"/>
<keyword evidence="3" id="KW-0472">Membrane</keyword>
<dbReference type="SMART" id="SM00382">
    <property type="entry name" value="AAA"/>
    <property type="match status" value="1"/>
</dbReference>
<dbReference type="PANTHER" id="PTHR42788:SF13">
    <property type="entry name" value="ALIPHATIC SULFONATES IMPORT ATP-BINDING PROTEIN SSUB"/>
    <property type="match status" value="1"/>
</dbReference>
<dbReference type="PROSITE" id="PS00211">
    <property type="entry name" value="ABC_TRANSPORTER_1"/>
    <property type="match status" value="1"/>
</dbReference>
<dbReference type="Gene3D" id="3.40.50.300">
    <property type="entry name" value="P-loop containing nucleotide triphosphate hydrolases"/>
    <property type="match status" value="1"/>
</dbReference>
<dbReference type="GO" id="GO:0005524">
    <property type="term" value="F:ATP binding"/>
    <property type="evidence" value="ECO:0007669"/>
    <property type="project" value="UniProtKB-KW"/>
</dbReference>
<evidence type="ECO:0000256" key="4">
    <source>
        <dbReference type="ARBA" id="ARBA00022741"/>
    </source>
</evidence>
<evidence type="ECO:0000256" key="1">
    <source>
        <dbReference type="ARBA" id="ARBA00005417"/>
    </source>
</evidence>
<keyword evidence="5 7" id="KW-0067">ATP-binding</keyword>
<name>A0A2W5QBW2_VARPD</name>
<comment type="caution">
    <text evidence="7">The sequence shown here is derived from an EMBL/GenBank/DDBJ whole genome shotgun (WGS) entry which is preliminary data.</text>
</comment>
<dbReference type="InterPro" id="IPR003439">
    <property type="entry name" value="ABC_transporter-like_ATP-bd"/>
</dbReference>
<gene>
    <name evidence="7" type="ORF">DI563_11625</name>
</gene>
<feature type="domain" description="ABC transporter" evidence="6">
    <location>
        <begin position="12"/>
        <end position="245"/>
    </location>
</feature>
<organism evidence="7 8">
    <name type="scientific">Variovorax paradoxus</name>
    <dbReference type="NCBI Taxonomy" id="34073"/>
    <lineage>
        <taxon>Bacteria</taxon>
        <taxon>Pseudomonadati</taxon>
        <taxon>Pseudomonadota</taxon>
        <taxon>Betaproteobacteria</taxon>
        <taxon>Burkholderiales</taxon>
        <taxon>Comamonadaceae</taxon>
        <taxon>Variovorax</taxon>
    </lineage>
</organism>
<evidence type="ECO:0000313" key="8">
    <source>
        <dbReference type="Proteomes" id="UP000249135"/>
    </source>
</evidence>
<keyword evidence="2" id="KW-0813">Transport</keyword>
<sequence>MSATDTGAPVRVAFKDVSVEFPTVQGPMRVLDGVSLDIRQGEFVSIIGPSGCGKTTLMNILGGFVQPTGGQVLLDGQPVRGPGPDRGVIFQEYGVFPWLTVRQNIAFGLKLAGNKVPKSEHAAIVERYMGLMGLADFADHFPKHLSGGMRQRLAIARAYAVRPQFLLMDEPFGALDAQTRSAMQDLLLEVLQTEGKTVMLITHSVEEAIYLSSRIVVVTARPARIRTVIDVPFGYPRAENVHEDPRFVELRAQIRELVMQEYAAQARQGVRLSD</sequence>
<dbReference type="CDD" id="cd03293">
    <property type="entry name" value="ABC_NrtD_SsuB_transporters"/>
    <property type="match status" value="1"/>
</dbReference>
<evidence type="ECO:0000256" key="3">
    <source>
        <dbReference type="ARBA" id="ARBA00022475"/>
    </source>
</evidence>
<dbReference type="Pfam" id="PF00005">
    <property type="entry name" value="ABC_tran"/>
    <property type="match status" value="1"/>
</dbReference>
<dbReference type="GO" id="GO:0016887">
    <property type="term" value="F:ATP hydrolysis activity"/>
    <property type="evidence" value="ECO:0007669"/>
    <property type="project" value="InterPro"/>
</dbReference>